<accession>A0A0G1FCD6</accession>
<dbReference type="Proteomes" id="UP000034751">
    <property type="component" value="Unassembled WGS sequence"/>
</dbReference>
<organism evidence="1 2">
    <name type="scientific">Candidatus Nomurabacteria bacterium GW2011_GWB1_43_7</name>
    <dbReference type="NCBI Taxonomy" id="1618747"/>
    <lineage>
        <taxon>Bacteria</taxon>
        <taxon>Candidatus Nomuraibacteriota</taxon>
    </lineage>
</organism>
<reference evidence="1 2" key="1">
    <citation type="journal article" date="2015" name="Nature">
        <title>rRNA introns, odd ribosomes, and small enigmatic genomes across a large radiation of phyla.</title>
        <authorList>
            <person name="Brown C.T."/>
            <person name="Hug L.A."/>
            <person name="Thomas B.C."/>
            <person name="Sharon I."/>
            <person name="Castelle C.J."/>
            <person name="Singh A."/>
            <person name="Wilkins M.J."/>
            <person name="Williams K.H."/>
            <person name="Banfield J.F."/>
        </authorList>
    </citation>
    <scope>NUCLEOTIDE SEQUENCE [LARGE SCALE GENOMIC DNA]</scope>
</reference>
<dbReference type="STRING" id="1618747.UW02_C0002G0018"/>
<evidence type="ECO:0000313" key="1">
    <source>
        <dbReference type="EMBL" id="KKT20026.1"/>
    </source>
</evidence>
<dbReference type="EMBL" id="LCGS01000002">
    <property type="protein sequence ID" value="KKT20026.1"/>
    <property type="molecule type" value="Genomic_DNA"/>
</dbReference>
<proteinExistence type="predicted"/>
<comment type="caution">
    <text evidence="1">The sequence shown here is derived from an EMBL/GenBank/DDBJ whole genome shotgun (WGS) entry which is preliminary data.</text>
</comment>
<gene>
    <name evidence="1" type="ORF">UW02_C0002G0018</name>
</gene>
<evidence type="ECO:0000313" key="2">
    <source>
        <dbReference type="Proteomes" id="UP000034751"/>
    </source>
</evidence>
<protein>
    <recommendedName>
        <fullName evidence="3">Mannosyl-glycoprotein endo-beta-N-acetylglucosamidase-like domain-containing protein</fullName>
    </recommendedName>
</protein>
<name>A0A0G1FCD6_9BACT</name>
<evidence type="ECO:0008006" key="3">
    <source>
        <dbReference type="Google" id="ProtNLM"/>
    </source>
</evidence>
<dbReference type="AlphaFoldDB" id="A0A0G1FCD6"/>
<sequence length="168" mass="19205">MKIRLAILVMAVAILGLFLLPKTTTVKNDVEAPTIQQPQLNTLIRGFLTSKESPLAPETDFLLQQKHWKLLIAVSAIESQYCKRKIAFNCFGIGWDSAYRHYSSIRAAIQDANDLIEHWQTEHKRWLTVEDMNGSYVVPANPNWVRVVNKVLAELETYERQSTGTIHQ</sequence>